<accession>A0ABR3NH37</accession>
<protein>
    <recommendedName>
        <fullName evidence="3">Retrotransposon gag domain-containing protein</fullName>
    </recommendedName>
</protein>
<name>A0ABR3NH37_9TELE</name>
<evidence type="ECO:0008006" key="3">
    <source>
        <dbReference type="Google" id="ProtNLM"/>
    </source>
</evidence>
<reference evidence="1 2" key="1">
    <citation type="submission" date="2023-09" db="EMBL/GenBank/DDBJ databases">
        <authorList>
            <person name="Wang M."/>
        </authorList>
    </citation>
    <scope>NUCLEOTIDE SEQUENCE [LARGE SCALE GENOMIC DNA]</scope>
    <source>
        <strain evidence="1">GT-2023</strain>
        <tissue evidence="1">Liver</tissue>
    </source>
</reference>
<evidence type="ECO:0000313" key="2">
    <source>
        <dbReference type="Proteomes" id="UP001558613"/>
    </source>
</evidence>
<keyword evidence="2" id="KW-1185">Reference proteome</keyword>
<dbReference type="Proteomes" id="UP001558613">
    <property type="component" value="Unassembled WGS sequence"/>
</dbReference>
<dbReference type="EMBL" id="JAYMGO010000004">
    <property type="protein sequence ID" value="KAL1276121.1"/>
    <property type="molecule type" value="Genomic_DNA"/>
</dbReference>
<comment type="caution">
    <text evidence="1">The sequence shown here is derived from an EMBL/GenBank/DDBJ whole genome shotgun (WGS) entry which is preliminary data.</text>
</comment>
<evidence type="ECO:0000313" key="1">
    <source>
        <dbReference type="EMBL" id="KAL1276121.1"/>
    </source>
</evidence>
<sequence length="90" mass="10695">MAFIKEESEDMKIEEAFRVKQEDPEEQIDLMPLKEECELCLLHSPWFYATVTEDQTITINWAEDLLEIQKGERSLEEYVEEFLSVFDQSS</sequence>
<organism evidence="1 2">
    <name type="scientific">Cirrhinus molitorella</name>
    <name type="common">mud carp</name>
    <dbReference type="NCBI Taxonomy" id="172907"/>
    <lineage>
        <taxon>Eukaryota</taxon>
        <taxon>Metazoa</taxon>
        <taxon>Chordata</taxon>
        <taxon>Craniata</taxon>
        <taxon>Vertebrata</taxon>
        <taxon>Euteleostomi</taxon>
        <taxon>Actinopterygii</taxon>
        <taxon>Neopterygii</taxon>
        <taxon>Teleostei</taxon>
        <taxon>Ostariophysi</taxon>
        <taxon>Cypriniformes</taxon>
        <taxon>Cyprinidae</taxon>
        <taxon>Labeoninae</taxon>
        <taxon>Labeonini</taxon>
        <taxon>Cirrhinus</taxon>
    </lineage>
</organism>
<proteinExistence type="predicted"/>
<gene>
    <name evidence="1" type="ORF">QQF64_035744</name>
</gene>